<reference evidence="1" key="1">
    <citation type="submission" date="2023-04" db="EMBL/GenBank/DDBJ databases">
        <title>Phytophthora fragariaefolia NBRC 109709.</title>
        <authorList>
            <person name="Ichikawa N."/>
            <person name="Sato H."/>
            <person name="Tonouchi N."/>
        </authorList>
    </citation>
    <scope>NUCLEOTIDE SEQUENCE</scope>
    <source>
        <strain evidence="1">NBRC 109709</strain>
    </source>
</reference>
<gene>
    <name evidence="1" type="ORF">Pfra01_002153500</name>
</gene>
<dbReference type="AlphaFoldDB" id="A0A9W6Y199"/>
<comment type="caution">
    <text evidence="1">The sequence shown here is derived from an EMBL/GenBank/DDBJ whole genome shotgun (WGS) entry which is preliminary data.</text>
</comment>
<evidence type="ECO:0000313" key="1">
    <source>
        <dbReference type="EMBL" id="GMF52537.1"/>
    </source>
</evidence>
<organism evidence="1 2">
    <name type="scientific">Phytophthora fragariaefolia</name>
    <dbReference type="NCBI Taxonomy" id="1490495"/>
    <lineage>
        <taxon>Eukaryota</taxon>
        <taxon>Sar</taxon>
        <taxon>Stramenopiles</taxon>
        <taxon>Oomycota</taxon>
        <taxon>Peronosporomycetes</taxon>
        <taxon>Peronosporales</taxon>
        <taxon>Peronosporaceae</taxon>
        <taxon>Phytophthora</taxon>
    </lineage>
</organism>
<sequence>MIISFDKSGADFSASWPLVGGASGSTTIYNQTARGAFVSGVATANGIIETWNYMVKVKLTDLHPIFRKLDLMANPQIRLHFRVNHGTSVVAVDSFKNMSLTSTTLASGDTCPVKIASAASGNPMSGVLGVSAGFSFMRRRKEVSTSPGPGRSRLLSVKNTFCRD</sequence>
<protein>
    <submittedName>
        <fullName evidence="1">Unnamed protein product</fullName>
    </submittedName>
</protein>
<proteinExistence type="predicted"/>
<keyword evidence="2" id="KW-1185">Reference proteome</keyword>
<evidence type="ECO:0000313" key="2">
    <source>
        <dbReference type="Proteomes" id="UP001165121"/>
    </source>
</evidence>
<accession>A0A9W6Y199</accession>
<dbReference type="OrthoDB" id="124726at2759"/>
<name>A0A9W6Y199_9STRA</name>
<dbReference type="Proteomes" id="UP001165121">
    <property type="component" value="Unassembled WGS sequence"/>
</dbReference>
<dbReference type="EMBL" id="BSXT01003099">
    <property type="protein sequence ID" value="GMF52537.1"/>
    <property type="molecule type" value="Genomic_DNA"/>
</dbReference>